<dbReference type="InterPro" id="IPR036291">
    <property type="entry name" value="NAD(P)-bd_dom_sf"/>
</dbReference>
<dbReference type="PRINTS" id="PR00081">
    <property type="entry name" value="GDHRDH"/>
</dbReference>
<evidence type="ECO:0000256" key="2">
    <source>
        <dbReference type="ARBA" id="ARBA00023002"/>
    </source>
</evidence>
<dbReference type="EMBL" id="JBFXLR010000004">
    <property type="protein sequence ID" value="KAL2859075.1"/>
    <property type="molecule type" value="Genomic_DNA"/>
</dbReference>
<reference evidence="3 4" key="1">
    <citation type="submission" date="2024-07" db="EMBL/GenBank/DDBJ databases">
        <title>Section-level genome sequencing and comparative genomics of Aspergillus sections Usti and Cavernicolus.</title>
        <authorList>
            <consortium name="Lawrence Berkeley National Laboratory"/>
            <person name="Nybo J.L."/>
            <person name="Vesth T.C."/>
            <person name="Theobald S."/>
            <person name="Frisvad J.C."/>
            <person name="Larsen T.O."/>
            <person name="Kjaerboelling I."/>
            <person name="Rothschild-Mancinelli K."/>
            <person name="Lyhne E.K."/>
            <person name="Kogle M.E."/>
            <person name="Barry K."/>
            <person name="Clum A."/>
            <person name="Na H."/>
            <person name="Ledsgaard L."/>
            <person name="Lin J."/>
            <person name="Lipzen A."/>
            <person name="Kuo A."/>
            <person name="Riley R."/>
            <person name="Mondo S."/>
            <person name="LaButti K."/>
            <person name="Haridas S."/>
            <person name="Pangalinan J."/>
            <person name="Salamov A.A."/>
            <person name="Simmons B.A."/>
            <person name="Magnuson J.K."/>
            <person name="Chen J."/>
            <person name="Drula E."/>
            <person name="Henrissat B."/>
            <person name="Wiebenga A."/>
            <person name="Lubbers R.J."/>
            <person name="Gomes A.C."/>
            <person name="Macurrencykelacurrency M.R."/>
            <person name="Stajich J."/>
            <person name="Grigoriev I.V."/>
            <person name="Mortensen U.H."/>
            <person name="De vries R.P."/>
            <person name="Baker S.E."/>
            <person name="Andersen M.R."/>
        </authorList>
    </citation>
    <scope>NUCLEOTIDE SEQUENCE [LARGE SCALE GENOMIC DNA]</scope>
    <source>
        <strain evidence="3 4">CBS 756.74</strain>
    </source>
</reference>
<sequence>MSFTGKVITVTGAASGIGLALSHHLADINAIPLEALAAELRIKGTTITSTISHYGKLDGAANLAGIPMDFTSVADVPDDLWEGVLAVALWCHVLCQGTGVRGRPGLGPYGCAKHGVVGLTRTAAKEVGERGIRVNAVAPGPVETPMLQTLLDSAPTSTSSATMSTYSSLPLQRRGQADEVARVIAFLLSDEASFMTGAIVPVDGGATA</sequence>
<dbReference type="Proteomes" id="UP001610444">
    <property type="component" value="Unassembled WGS sequence"/>
</dbReference>
<dbReference type="SUPFAM" id="SSF51735">
    <property type="entry name" value="NAD(P)-binding Rossmann-fold domains"/>
    <property type="match status" value="1"/>
</dbReference>
<dbReference type="PANTHER" id="PTHR24321:SF8">
    <property type="entry name" value="ESTRADIOL 17-BETA-DEHYDROGENASE 8-RELATED"/>
    <property type="match status" value="1"/>
</dbReference>
<gene>
    <name evidence="3" type="ORF">BJX68DRAFT_262586</name>
</gene>
<comment type="caution">
    <text evidence="3">The sequence shown here is derived from an EMBL/GenBank/DDBJ whole genome shotgun (WGS) entry which is preliminary data.</text>
</comment>
<keyword evidence="2" id="KW-0560">Oxidoreductase</keyword>
<protein>
    <recommendedName>
        <fullName evidence="5">Oxidoreductase</fullName>
    </recommendedName>
</protein>
<name>A0ABR4L3I7_9EURO</name>
<evidence type="ECO:0000256" key="1">
    <source>
        <dbReference type="ARBA" id="ARBA00006484"/>
    </source>
</evidence>
<dbReference type="CDD" id="cd05233">
    <property type="entry name" value="SDR_c"/>
    <property type="match status" value="1"/>
</dbReference>
<dbReference type="InterPro" id="IPR002347">
    <property type="entry name" value="SDR_fam"/>
</dbReference>
<dbReference type="GeneID" id="98159643"/>
<keyword evidence="4" id="KW-1185">Reference proteome</keyword>
<comment type="similarity">
    <text evidence="1">Belongs to the short-chain dehydrogenases/reductases (SDR) family.</text>
</comment>
<organism evidence="3 4">
    <name type="scientific">Aspergillus pseudodeflectus</name>
    <dbReference type="NCBI Taxonomy" id="176178"/>
    <lineage>
        <taxon>Eukaryota</taxon>
        <taxon>Fungi</taxon>
        <taxon>Dikarya</taxon>
        <taxon>Ascomycota</taxon>
        <taxon>Pezizomycotina</taxon>
        <taxon>Eurotiomycetes</taxon>
        <taxon>Eurotiomycetidae</taxon>
        <taxon>Eurotiales</taxon>
        <taxon>Aspergillaceae</taxon>
        <taxon>Aspergillus</taxon>
        <taxon>Aspergillus subgen. Nidulantes</taxon>
    </lineage>
</organism>
<dbReference type="RefSeq" id="XP_070904039.1">
    <property type="nucleotide sequence ID" value="XM_071044479.1"/>
</dbReference>
<evidence type="ECO:0000313" key="3">
    <source>
        <dbReference type="EMBL" id="KAL2859075.1"/>
    </source>
</evidence>
<evidence type="ECO:0000313" key="4">
    <source>
        <dbReference type="Proteomes" id="UP001610444"/>
    </source>
</evidence>
<evidence type="ECO:0008006" key="5">
    <source>
        <dbReference type="Google" id="ProtNLM"/>
    </source>
</evidence>
<dbReference type="Gene3D" id="3.40.50.720">
    <property type="entry name" value="NAD(P)-binding Rossmann-like Domain"/>
    <property type="match status" value="2"/>
</dbReference>
<accession>A0ABR4L3I7</accession>
<proteinExistence type="inferred from homology"/>
<dbReference type="PANTHER" id="PTHR24321">
    <property type="entry name" value="DEHYDROGENASES, SHORT CHAIN"/>
    <property type="match status" value="1"/>
</dbReference>
<dbReference type="Pfam" id="PF13561">
    <property type="entry name" value="adh_short_C2"/>
    <property type="match status" value="1"/>
</dbReference>